<feature type="repeat" description="WD" evidence="8">
    <location>
        <begin position="6"/>
        <end position="47"/>
    </location>
</feature>
<dbReference type="Proteomes" id="UP000789595">
    <property type="component" value="Unassembled WGS sequence"/>
</dbReference>
<dbReference type="GO" id="GO:0016282">
    <property type="term" value="C:eukaryotic 43S preinitiation complex"/>
    <property type="evidence" value="ECO:0007669"/>
    <property type="project" value="UniProtKB-UniRule"/>
</dbReference>
<dbReference type="PANTHER" id="PTHR19877">
    <property type="entry name" value="EUKARYOTIC TRANSLATION INITIATION FACTOR 3 SUBUNIT I"/>
    <property type="match status" value="1"/>
</dbReference>
<evidence type="ECO:0000256" key="6">
    <source>
        <dbReference type="ARBA" id="ARBA00038394"/>
    </source>
</evidence>
<dbReference type="SUPFAM" id="SSF50978">
    <property type="entry name" value="WD40 repeat-like"/>
    <property type="match status" value="1"/>
</dbReference>
<comment type="caution">
    <text evidence="9">The sequence shown here is derived from an EMBL/GenBank/DDBJ whole genome shotgun (WGS) entry which is preliminary data.</text>
</comment>
<keyword evidence="3 8" id="KW-0853">WD repeat</keyword>
<dbReference type="GO" id="GO:0001732">
    <property type="term" value="P:formation of cytoplasmic translation initiation complex"/>
    <property type="evidence" value="ECO:0007669"/>
    <property type="project" value="UniProtKB-UniRule"/>
</dbReference>
<evidence type="ECO:0000256" key="7">
    <source>
        <dbReference type="HAMAP-Rule" id="MF_03008"/>
    </source>
</evidence>
<keyword evidence="5 7" id="KW-0648">Protein biosynthesis</keyword>
<dbReference type="InterPro" id="IPR019775">
    <property type="entry name" value="WD40_repeat_CS"/>
</dbReference>
<evidence type="ECO:0000313" key="10">
    <source>
        <dbReference type="Proteomes" id="UP000789595"/>
    </source>
</evidence>
<evidence type="ECO:0000256" key="1">
    <source>
        <dbReference type="ARBA" id="ARBA00022490"/>
    </source>
</evidence>
<evidence type="ECO:0000256" key="3">
    <source>
        <dbReference type="ARBA" id="ARBA00022574"/>
    </source>
</evidence>
<evidence type="ECO:0000256" key="8">
    <source>
        <dbReference type="PROSITE-ProRule" id="PRU00221"/>
    </source>
</evidence>
<dbReference type="PANTHER" id="PTHR19877:SF1">
    <property type="entry name" value="EUKARYOTIC TRANSLATION INITIATION FACTOR 3 SUBUNIT I"/>
    <property type="match status" value="1"/>
</dbReference>
<dbReference type="GO" id="GO:0033290">
    <property type="term" value="C:eukaryotic 48S preinitiation complex"/>
    <property type="evidence" value="ECO:0007669"/>
    <property type="project" value="UniProtKB-UniRule"/>
</dbReference>
<reference evidence="9" key="1">
    <citation type="submission" date="2021-11" db="EMBL/GenBank/DDBJ databases">
        <authorList>
            <consortium name="Genoscope - CEA"/>
            <person name="William W."/>
        </authorList>
    </citation>
    <scope>NUCLEOTIDE SEQUENCE</scope>
</reference>
<keyword evidence="4" id="KW-0677">Repeat</keyword>
<dbReference type="PROSITE" id="PS50082">
    <property type="entry name" value="WD_REPEATS_2"/>
    <property type="match status" value="3"/>
</dbReference>
<dbReference type="Pfam" id="PF24805">
    <property type="entry name" value="EIF3I"/>
    <property type="match status" value="1"/>
</dbReference>
<proteinExistence type="inferred from homology"/>
<dbReference type="CDD" id="cd00200">
    <property type="entry name" value="WD40"/>
    <property type="match status" value="1"/>
</dbReference>
<evidence type="ECO:0000313" key="9">
    <source>
        <dbReference type="EMBL" id="CAH0367565.1"/>
    </source>
</evidence>
<keyword evidence="1 7" id="KW-0963">Cytoplasm</keyword>
<comment type="similarity">
    <text evidence="7">Belongs to the eIF-3 subunit I family.</text>
</comment>
<organism evidence="9 10">
    <name type="scientific">Pelagomonas calceolata</name>
    <dbReference type="NCBI Taxonomy" id="35677"/>
    <lineage>
        <taxon>Eukaryota</taxon>
        <taxon>Sar</taxon>
        <taxon>Stramenopiles</taxon>
        <taxon>Ochrophyta</taxon>
        <taxon>Pelagophyceae</taxon>
        <taxon>Pelagomonadales</taxon>
        <taxon>Pelagomonadaceae</taxon>
        <taxon>Pelagomonas</taxon>
    </lineage>
</organism>
<dbReference type="OrthoDB" id="24966at2759"/>
<name>A0A8J2SAB1_9STRA</name>
<evidence type="ECO:0000256" key="2">
    <source>
        <dbReference type="ARBA" id="ARBA00022540"/>
    </source>
</evidence>
<gene>
    <name evidence="9" type="ORF">PECAL_2P05910</name>
</gene>
<evidence type="ECO:0000256" key="5">
    <source>
        <dbReference type="ARBA" id="ARBA00022917"/>
    </source>
</evidence>
<keyword evidence="10" id="KW-1185">Reference proteome</keyword>
<dbReference type="HAMAP" id="MF_03008">
    <property type="entry name" value="eIF3i"/>
    <property type="match status" value="1"/>
</dbReference>
<dbReference type="GO" id="GO:0003743">
    <property type="term" value="F:translation initiation factor activity"/>
    <property type="evidence" value="ECO:0007669"/>
    <property type="project" value="UniProtKB-UniRule"/>
</dbReference>
<dbReference type="InterPro" id="IPR036322">
    <property type="entry name" value="WD40_repeat_dom_sf"/>
</dbReference>
<comment type="subunit">
    <text evidence="7">Component of the eukaryotic translation initiation factor 3 (eIF-3) complex.</text>
</comment>
<dbReference type="GO" id="GO:0071541">
    <property type="term" value="C:eukaryotic translation initiation factor 3 complex, eIF3m"/>
    <property type="evidence" value="ECO:0007669"/>
    <property type="project" value="TreeGrafter"/>
</dbReference>
<dbReference type="PROSITE" id="PS50294">
    <property type="entry name" value="WD_REPEATS_REGION"/>
    <property type="match status" value="3"/>
</dbReference>
<dbReference type="SMART" id="SM00320">
    <property type="entry name" value="WD40"/>
    <property type="match status" value="7"/>
</dbReference>
<comment type="similarity">
    <text evidence="6">Belongs to the WD repeat STRAP family.</text>
</comment>
<sequence length="343" mass="38641">MRPILLKGHERSITCVVYNRDGDLIFTAAKDGRPTLWLSEDGTRVGTYEVHNGAVWHLDVSWDSKLLVSGSADMHAKVWDVETGSELTTFEHTGSVRNCTFDESGRRILVHCDAFGGLDQNRPPLVSIYENEPMWGDVTSWRRAAQFQLPHPEAGEVKCQLVRWLPLGKQILCAFEDGMMKIMDSMSFSTVKEIQAHDNKIQCLSYNLHQTFLLSASTDHTCKMWDLETWDCVKTYRSDRPLNACVFSPTKEHVLLGGGQDAMSVTTTAGRQGRFETQFYHLAYEEEFGRVKGHFGPINALAISPLGKSYCSGAEDGYIRLHHFDADYLDMKDPVPEDEPAAE</sequence>
<dbReference type="InterPro" id="IPR027525">
    <property type="entry name" value="eIF3i"/>
</dbReference>
<feature type="repeat" description="WD" evidence="8">
    <location>
        <begin position="48"/>
        <end position="89"/>
    </location>
</feature>
<dbReference type="Gene3D" id="2.130.10.10">
    <property type="entry name" value="YVTN repeat-like/Quinoprotein amine dehydrogenase"/>
    <property type="match status" value="1"/>
</dbReference>
<evidence type="ECO:0000256" key="4">
    <source>
        <dbReference type="ARBA" id="ARBA00022737"/>
    </source>
</evidence>
<protein>
    <recommendedName>
        <fullName evidence="7">Eukaryotic translation initiation factor 3 subunit I</fullName>
        <shortName evidence="7">eIF3i</shortName>
    </recommendedName>
</protein>
<comment type="subcellular location">
    <subcellularLocation>
        <location evidence="7">Cytoplasm</location>
    </subcellularLocation>
</comment>
<comment type="function">
    <text evidence="7">Component of the eukaryotic translation initiation factor 3 (eIF-3) complex, which is involved in protein synthesis of a specialized repertoire of mRNAs and, together with other initiation factors, stimulates binding of mRNA and methionyl-tRNAi to the 40S ribosome. The eIF-3 complex specifically targets and initiates translation of a subset of mRNAs involved in cell proliferation.</text>
</comment>
<dbReference type="InterPro" id="IPR015943">
    <property type="entry name" value="WD40/YVTN_repeat-like_dom_sf"/>
</dbReference>
<keyword evidence="2 7" id="KW-0396">Initiation factor</keyword>
<dbReference type="InterPro" id="IPR001680">
    <property type="entry name" value="WD40_rpt"/>
</dbReference>
<dbReference type="EMBL" id="CAKKNE010000002">
    <property type="protein sequence ID" value="CAH0367565.1"/>
    <property type="molecule type" value="Genomic_DNA"/>
</dbReference>
<accession>A0A8J2SAB1</accession>
<dbReference type="GO" id="GO:0003723">
    <property type="term" value="F:RNA binding"/>
    <property type="evidence" value="ECO:0007669"/>
    <property type="project" value="TreeGrafter"/>
</dbReference>
<dbReference type="PROSITE" id="PS00678">
    <property type="entry name" value="WD_REPEATS_1"/>
    <property type="match status" value="2"/>
</dbReference>
<dbReference type="AlphaFoldDB" id="A0A8J2SAB1"/>
<feature type="repeat" description="WD" evidence="8">
    <location>
        <begin position="194"/>
        <end position="235"/>
    </location>
</feature>